<keyword evidence="3" id="KW-1185">Reference proteome</keyword>
<dbReference type="EMBL" id="AGNL01027255">
    <property type="protein sequence ID" value="EJK57703.1"/>
    <property type="molecule type" value="Genomic_DNA"/>
</dbReference>
<evidence type="ECO:0000313" key="2">
    <source>
        <dbReference type="EMBL" id="EJK57703.1"/>
    </source>
</evidence>
<dbReference type="AlphaFoldDB" id="K0RV94"/>
<reference evidence="2 3" key="1">
    <citation type="journal article" date="2012" name="Genome Biol.">
        <title>Genome and low-iron response of an oceanic diatom adapted to chronic iron limitation.</title>
        <authorList>
            <person name="Lommer M."/>
            <person name="Specht M."/>
            <person name="Roy A.S."/>
            <person name="Kraemer L."/>
            <person name="Andreson R."/>
            <person name="Gutowska M.A."/>
            <person name="Wolf J."/>
            <person name="Bergner S.V."/>
            <person name="Schilhabel M.B."/>
            <person name="Klostermeier U.C."/>
            <person name="Beiko R.G."/>
            <person name="Rosenstiel P."/>
            <person name="Hippler M."/>
            <person name="Laroche J."/>
        </authorList>
    </citation>
    <scope>NUCLEOTIDE SEQUENCE [LARGE SCALE GENOMIC DNA]</scope>
    <source>
        <strain evidence="2 3">CCMP1005</strain>
    </source>
</reference>
<protein>
    <submittedName>
        <fullName evidence="2">Uncharacterized protein</fullName>
    </submittedName>
</protein>
<feature type="non-terminal residue" evidence="2">
    <location>
        <position position="1"/>
    </location>
</feature>
<dbReference type="Proteomes" id="UP000266841">
    <property type="component" value="Unassembled WGS sequence"/>
</dbReference>
<accession>K0RV94</accession>
<feature type="region of interest" description="Disordered" evidence="1">
    <location>
        <begin position="29"/>
        <end position="50"/>
    </location>
</feature>
<gene>
    <name evidence="2" type="ORF">THAOC_22222</name>
</gene>
<organism evidence="2 3">
    <name type="scientific">Thalassiosira oceanica</name>
    <name type="common">Marine diatom</name>
    <dbReference type="NCBI Taxonomy" id="159749"/>
    <lineage>
        <taxon>Eukaryota</taxon>
        <taxon>Sar</taxon>
        <taxon>Stramenopiles</taxon>
        <taxon>Ochrophyta</taxon>
        <taxon>Bacillariophyta</taxon>
        <taxon>Coscinodiscophyceae</taxon>
        <taxon>Thalassiosirophycidae</taxon>
        <taxon>Thalassiosirales</taxon>
        <taxon>Thalassiosiraceae</taxon>
        <taxon>Thalassiosira</taxon>
    </lineage>
</organism>
<evidence type="ECO:0000313" key="3">
    <source>
        <dbReference type="Proteomes" id="UP000266841"/>
    </source>
</evidence>
<proteinExistence type="predicted"/>
<sequence length="50" mass="5478">CVGEVVTKFIEAALAFKAPYVDREERLHRRSEAIDGAAGSTKGAKRDDSR</sequence>
<name>K0RV94_THAOC</name>
<evidence type="ECO:0000256" key="1">
    <source>
        <dbReference type="SAM" id="MobiDB-lite"/>
    </source>
</evidence>
<comment type="caution">
    <text evidence="2">The sequence shown here is derived from an EMBL/GenBank/DDBJ whole genome shotgun (WGS) entry which is preliminary data.</text>
</comment>